<accession>Q2W7C0</accession>
<proteinExistence type="predicted"/>
<dbReference type="AlphaFoldDB" id="Q2W7C0"/>
<evidence type="ECO:0000313" key="1">
    <source>
        <dbReference type="EMBL" id="BAE50255.1"/>
    </source>
</evidence>
<gene>
    <name evidence="1" type="ordered locus">amb1451</name>
</gene>
<dbReference type="EMBL" id="AP007255">
    <property type="protein sequence ID" value="BAE50255.1"/>
    <property type="molecule type" value="Genomic_DNA"/>
</dbReference>
<dbReference type="STRING" id="342108.amb1451"/>
<organism evidence="1 2">
    <name type="scientific">Paramagnetospirillum magneticum (strain ATCC 700264 / AMB-1)</name>
    <name type="common">Magnetospirillum magneticum</name>
    <dbReference type="NCBI Taxonomy" id="342108"/>
    <lineage>
        <taxon>Bacteria</taxon>
        <taxon>Pseudomonadati</taxon>
        <taxon>Pseudomonadota</taxon>
        <taxon>Alphaproteobacteria</taxon>
        <taxon>Rhodospirillales</taxon>
        <taxon>Magnetospirillaceae</taxon>
        <taxon>Paramagnetospirillum</taxon>
    </lineage>
</organism>
<reference evidence="1 2" key="1">
    <citation type="journal article" date="2005" name="DNA Res.">
        <title>Complete genome sequence of the facultative anaerobic magnetotactic bacterium Magnetospirillum sp. strain AMB-1.</title>
        <authorList>
            <person name="Matsunaga T."/>
            <person name="Okamura Y."/>
            <person name="Fukuda Y."/>
            <person name="Wahyudi A.T."/>
            <person name="Murase Y."/>
            <person name="Takeyama H."/>
        </authorList>
    </citation>
    <scope>NUCLEOTIDE SEQUENCE [LARGE SCALE GENOMIC DNA]</scope>
    <source>
        <strain evidence="2">ATCC 700264 / AMB-1</strain>
    </source>
</reference>
<evidence type="ECO:0000313" key="2">
    <source>
        <dbReference type="Proteomes" id="UP000007058"/>
    </source>
</evidence>
<dbReference type="HOGENOM" id="CLU_1228696_0_0_5"/>
<keyword evidence="2" id="KW-1185">Reference proteome</keyword>
<dbReference type="KEGG" id="mag:amb1451"/>
<name>Q2W7C0_PARM1</name>
<sequence>MNALRRRPDAVLVGFLGLILMGLVGPAALRELALLPHHATMQALAEGGAMPVDRVAELGAAVAWAETFSTSDRLERLSARINKRRFDRPAEVEALRRAARLAPGDSVNWMRLALDLPPGPDAARALRLSALTNALEYDATPRRVDLGLRLWPYMDDGDKQAFGRLVLALWRWQTGRLAMVAARRGGYDQIAPYLKAVSQEDWEHFTRSYAIHRLNPEEPYLHGPP</sequence>
<protein>
    <submittedName>
        <fullName evidence="1">Uncharacterized protein</fullName>
    </submittedName>
</protein>
<dbReference type="Proteomes" id="UP000007058">
    <property type="component" value="Chromosome"/>
</dbReference>